<feature type="signal peptide" evidence="1">
    <location>
        <begin position="1"/>
        <end position="19"/>
    </location>
</feature>
<keyword evidence="1" id="KW-0732">Signal</keyword>
<sequence>MPTITALFVSGILFISGKAQPVGRFEYRSDWYSIILDVDEKANLNATYDCGGQNASSHGEVFLRQRTGSNEFDLGFELACARSTLVDGDLATFTFLPTEDTLTSIVEGETVTFRRTTFRSNEKRYSYTSSSINISFRLLDDEFGVLEVGLTMGAIRSNIGLSAVTDLTTTPILA</sequence>
<dbReference type="AlphaFoldDB" id="A0A7J6NWW9"/>
<gene>
    <name evidence="2" type="ORF">FOZ60_002941</name>
</gene>
<dbReference type="EMBL" id="JABANP010000156">
    <property type="protein sequence ID" value="KAF4688288.1"/>
    <property type="molecule type" value="Genomic_DNA"/>
</dbReference>
<organism evidence="2 3">
    <name type="scientific">Perkinsus olseni</name>
    <name type="common">Perkinsus atlanticus</name>
    <dbReference type="NCBI Taxonomy" id="32597"/>
    <lineage>
        <taxon>Eukaryota</taxon>
        <taxon>Sar</taxon>
        <taxon>Alveolata</taxon>
        <taxon>Perkinsozoa</taxon>
        <taxon>Perkinsea</taxon>
        <taxon>Perkinsida</taxon>
        <taxon>Perkinsidae</taxon>
        <taxon>Perkinsus</taxon>
    </lineage>
</organism>
<reference evidence="2 3" key="1">
    <citation type="submission" date="2020-04" db="EMBL/GenBank/DDBJ databases">
        <title>Perkinsus olseni comparative genomics.</title>
        <authorList>
            <person name="Bogema D.R."/>
        </authorList>
    </citation>
    <scope>NUCLEOTIDE SEQUENCE [LARGE SCALE GENOMIC DNA]</scope>
    <source>
        <strain evidence="2">00978-12</strain>
    </source>
</reference>
<feature type="chain" id="PRO_5029848949" evidence="1">
    <location>
        <begin position="20"/>
        <end position="174"/>
    </location>
</feature>
<protein>
    <submittedName>
        <fullName evidence="2">Uncharacterized protein</fullName>
    </submittedName>
</protein>
<evidence type="ECO:0000256" key="1">
    <source>
        <dbReference type="SAM" id="SignalP"/>
    </source>
</evidence>
<comment type="caution">
    <text evidence="2">The sequence shown here is derived from an EMBL/GenBank/DDBJ whole genome shotgun (WGS) entry which is preliminary data.</text>
</comment>
<accession>A0A7J6NWW9</accession>
<dbReference type="Proteomes" id="UP000541610">
    <property type="component" value="Unassembled WGS sequence"/>
</dbReference>
<proteinExistence type="predicted"/>
<name>A0A7J6NWW9_PEROL</name>
<evidence type="ECO:0000313" key="3">
    <source>
        <dbReference type="Proteomes" id="UP000541610"/>
    </source>
</evidence>
<evidence type="ECO:0000313" key="2">
    <source>
        <dbReference type="EMBL" id="KAF4688288.1"/>
    </source>
</evidence>